<feature type="transmembrane region" description="Helical" evidence="6">
    <location>
        <begin position="32"/>
        <end position="57"/>
    </location>
</feature>
<evidence type="ECO:0000256" key="2">
    <source>
        <dbReference type="ARBA" id="ARBA00022475"/>
    </source>
</evidence>
<dbReference type="Pfam" id="PF06146">
    <property type="entry name" value="PsiE"/>
    <property type="match status" value="1"/>
</dbReference>
<reference evidence="7 8" key="1">
    <citation type="submission" date="2019-04" db="EMBL/GenBank/DDBJ databases">
        <title>Taxonomy of novel Haliea sp. from mangrove soil of West Coast of India.</title>
        <authorList>
            <person name="Verma A."/>
            <person name="Kumar P."/>
            <person name="Krishnamurthi S."/>
        </authorList>
    </citation>
    <scope>NUCLEOTIDE SEQUENCE [LARGE SCALE GENOMIC DNA]</scope>
    <source>
        <strain evidence="7 8">SAOS-164</strain>
    </source>
</reference>
<dbReference type="RefSeq" id="WP_135442255.1">
    <property type="nucleotide sequence ID" value="NZ_SRLE01000006.1"/>
</dbReference>
<evidence type="ECO:0008006" key="9">
    <source>
        <dbReference type="Google" id="ProtNLM"/>
    </source>
</evidence>
<sequence length="165" mass="18331">MSESSEERTIHEEFSERHPDPLIRSLHRVIRLCVKLMSILMALVILFGVADVMYVMWSRLMQPPVGLLGVSDIFAIFGAFMVVLIAIEIFINIRLYLGTRTLPIKLVIATALMAIARKVIVLDLSSVQAIYVFAIAAVVLSLGVTYWLISQSSQSFASSTTLKSD</sequence>
<evidence type="ECO:0000256" key="3">
    <source>
        <dbReference type="ARBA" id="ARBA00022692"/>
    </source>
</evidence>
<evidence type="ECO:0000256" key="6">
    <source>
        <dbReference type="SAM" id="Phobius"/>
    </source>
</evidence>
<keyword evidence="5 6" id="KW-0472">Membrane</keyword>
<comment type="subcellular location">
    <subcellularLocation>
        <location evidence="1">Cell membrane</location>
        <topology evidence="1">Multi-pass membrane protein</topology>
    </subcellularLocation>
</comment>
<keyword evidence="2" id="KW-1003">Cell membrane</keyword>
<organism evidence="7 8">
    <name type="scientific">Mangrovimicrobium sediminis</name>
    <dbReference type="NCBI Taxonomy" id="2562682"/>
    <lineage>
        <taxon>Bacteria</taxon>
        <taxon>Pseudomonadati</taxon>
        <taxon>Pseudomonadota</taxon>
        <taxon>Gammaproteobacteria</taxon>
        <taxon>Cellvibrionales</taxon>
        <taxon>Halieaceae</taxon>
        <taxon>Mangrovimicrobium</taxon>
    </lineage>
</organism>
<dbReference type="Proteomes" id="UP000298050">
    <property type="component" value="Unassembled WGS sequence"/>
</dbReference>
<name>A0A4Z0M381_9GAMM</name>
<gene>
    <name evidence="7" type="ORF">E4634_07115</name>
</gene>
<proteinExistence type="predicted"/>
<evidence type="ECO:0000256" key="4">
    <source>
        <dbReference type="ARBA" id="ARBA00022989"/>
    </source>
</evidence>
<keyword evidence="8" id="KW-1185">Reference proteome</keyword>
<evidence type="ECO:0000313" key="7">
    <source>
        <dbReference type="EMBL" id="TGD73904.1"/>
    </source>
</evidence>
<dbReference type="InterPro" id="IPR020948">
    <property type="entry name" value="P_starv_induced_PsiE-like"/>
</dbReference>
<dbReference type="OrthoDB" id="598027at2"/>
<feature type="transmembrane region" description="Helical" evidence="6">
    <location>
        <begin position="69"/>
        <end position="90"/>
    </location>
</feature>
<dbReference type="GO" id="GO:0005886">
    <property type="term" value="C:plasma membrane"/>
    <property type="evidence" value="ECO:0007669"/>
    <property type="project" value="UniProtKB-SubCell"/>
</dbReference>
<evidence type="ECO:0000256" key="5">
    <source>
        <dbReference type="ARBA" id="ARBA00023136"/>
    </source>
</evidence>
<accession>A0A4Z0M381</accession>
<feature type="transmembrane region" description="Helical" evidence="6">
    <location>
        <begin position="128"/>
        <end position="149"/>
    </location>
</feature>
<dbReference type="AlphaFoldDB" id="A0A4Z0M381"/>
<protein>
    <recommendedName>
        <fullName evidence="9">Protein PsiE</fullName>
    </recommendedName>
</protein>
<evidence type="ECO:0000256" key="1">
    <source>
        <dbReference type="ARBA" id="ARBA00004651"/>
    </source>
</evidence>
<keyword evidence="3 6" id="KW-0812">Transmembrane</keyword>
<comment type="caution">
    <text evidence="7">The sequence shown here is derived from an EMBL/GenBank/DDBJ whole genome shotgun (WGS) entry which is preliminary data.</text>
</comment>
<dbReference type="EMBL" id="SRLE01000006">
    <property type="protein sequence ID" value="TGD73904.1"/>
    <property type="molecule type" value="Genomic_DNA"/>
</dbReference>
<keyword evidence="4 6" id="KW-1133">Transmembrane helix</keyword>
<evidence type="ECO:0000313" key="8">
    <source>
        <dbReference type="Proteomes" id="UP000298050"/>
    </source>
</evidence>